<evidence type="ECO:0000256" key="1">
    <source>
        <dbReference type="SAM" id="MobiDB-lite"/>
    </source>
</evidence>
<name>A0A5E4ZS46_9BURK</name>
<feature type="compositionally biased region" description="Low complexity" evidence="1">
    <location>
        <begin position="1"/>
        <end position="15"/>
    </location>
</feature>
<reference evidence="2 3" key="1">
    <citation type="submission" date="2019-08" db="EMBL/GenBank/DDBJ databases">
        <authorList>
            <person name="Peeters C."/>
        </authorList>
    </citation>
    <scope>NUCLEOTIDE SEQUENCE [LARGE SCALE GENOMIC DNA]</scope>
    <source>
        <strain evidence="2 3">LMG 31118</strain>
    </source>
</reference>
<sequence length="542" mass="61176">MYSPSSTTGSAGGATNIPARLQPEDTSPKNCPPKTAEMAAELSTIGHSPVPSLAGLQIGRDAIVSTAENLRSATVRTETEDILPATERMKAAVREGVRNKQDVVAPPWFRELSEDAKRKVAKQVVDWVFSPVNNETERWFNRFTADKYIQKYLKNTVSETTYEEVGRLTCLRHVKERIKNYGMLEGQGNDIRPPLDRWSRAQRIENAKEEMWEALREAFRDRQSVAVPVSFHALHEEDKKEVVRLTVSWVFSPVDKHTHRWLECLVAGEGLRPYLKHTVPRETYDKAVRIGLNFVRETVDEYGMLVEEGGGHSRIKLAVGDLWRAVLDGVANRCDAKTPASFGGLSKAERRQVVQHTVARLLPVGSTKFEDHFNRLTANNDVKPFLKGTLLQSDADGISRKMENAGSQVLSNVMSRIYQYRMVAYRSEDPVEQARYDLWEAVLDGVSDDEEATTPASFRNLSSSDNKQAAVKGAVSRLKSLQAWQIKSHFDCLTANPDVEPYLKGSMTKTHYVAIESKLKYFTSIQIWREVTAKIEKYQMRG</sequence>
<protein>
    <submittedName>
        <fullName evidence="2">Uncharacterized protein</fullName>
    </submittedName>
</protein>
<dbReference type="EMBL" id="CABPSQ010000002">
    <property type="protein sequence ID" value="VVE63262.1"/>
    <property type="molecule type" value="Genomic_DNA"/>
</dbReference>
<keyword evidence="3" id="KW-1185">Reference proteome</keyword>
<accession>A0A5E4ZS46</accession>
<evidence type="ECO:0000313" key="2">
    <source>
        <dbReference type="EMBL" id="VVE63262.1"/>
    </source>
</evidence>
<dbReference type="AlphaFoldDB" id="A0A5E4ZS46"/>
<dbReference type="OrthoDB" id="9817077at2"/>
<dbReference type="Proteomes" id="UP000414136">
    <property type="component" value="Unassembled WGS sequence"/>
</dbReference>
<organism evidence="2 3">
    <name type="scientific">Pandoraea captiosa</name>
    <dbReference type="NCBI Taxonomy" id="2508302"/>
    <lineage>
        <taxon>Bacteria</taxon>
        <taxon>Pseudomonadati</taxon>
        <taxon>Pseudomonadota</taxon>
        <taxon>Betaproteobacteria</taxon>
        <taxon>Burkholderiales</taxon>
        <taxon>Burkholderiaceae</taxon>
        <taxon>Pandoraea</taxon>
    </lineage>
</organism>
<dbReference type="RefSeq" id="WP_150623968.1">
    <property type="nucleotide sequence ID" value="NZ_CABPSQ010000002.1"/>
</dbReference>
<evidence type="ECO:0000313" key="3">
    <source>
        <dbReference type="Proteomes" id="UP000414136"/>
    </source>
</evidence>
<feature type="region of interest" description="Disordered" evidence="1">
    <location>
        <begin position="1"/>
        <end position="34"/>
    </location>
</feature>
<gene>
    <name evidence="2" type="ORF">PCA31118_01186</name>
</gene>
<proteinExistence type="predicted"/>